<dbReference type="Pfam" id="PF12900">
    <property type="entry name" value="Pyridox_ox_2"/>
    <property type="match status" value="1"/>
</dbReference>
<proteinExistence type="predicted"/>
<dbReference type="PANTHER" id="PTHR34071:SF2">
    <property type="entry name" value="FLAVIN-NUCLEOTIDE-BINDING PROTEIN"/>
    <property type="match status" value="1"/>
</dbReference>
<dbReference type="AlphaFoldDB" id="A0A0H2LWG2"/>
<dbReference type="PANTHER" id="PTHR34071">
    <property type="entry name" value="5-NITROIMIDAZOLE ANTIBIOTICS RESISTANCE PROTEIN, NIMA-FAMILY-RELATED PROTEIN-RELATED"/>
    <property type="match status" value="1"/>
</dbReference>
<evidence type="ECO:0000313" key="1">
    <source>
        <dbReference type="EMBL" id="KLN52867.1"/>
    </source>
</evidence>
<evidence type="ECO:0000313" key="2">
    <source>
        <dbReference type="Proteomes" id="UP000035170"/>
    </source>
</evidence>
<dbReference type="InterPro" id="IPR012349">
    <property type="entry name" value="Split_barrel_FMN-bd"/>
</dbReference>
<sequence>MTEKYEVTERTKLTRRPHRGIYDKEAIHAILDEGFMCNVAYVHEGAPRVLPTGYGRIGDYIYIHGSNQSTMLSAALSGEVCVLVTHVDGLVLARALYNHSVNYRSVVVFGRPEEVTDPQEKIASFEAYARHVLKGRFADVRPPNSKELNSTTVMRIPIAEAVAKMRSGPPTDFEFDLDRDCWAGELLIKQVFAGAIRDPQGRQDVPVPRYIEEYEKLPSVERQEVDNTPDA</sequence>
<dbReference type="EMBL" id="JZWI01000043">
    <property type="protein sequence ID" value="KLN52867.1"/>
    <property type="molecule type" value="Genomic_DNA"/>
</dbReference>
<protein>
    <submittedName>
        <fullName evidence="1">Pyridoxamine 5'-phosphate oxidase</fullName>
    </submittedName>
</protein>
<dbReference type="GeneID" id="82266954"/>
<dbReference type="RefSeq" id="WP_047787184.1">
    <property type="nucleotide sequence ID" value="NZ_JZWI01000043.1"/>
</dbReference>
<dbReference type="InterPro" id="IPR024747">
    <property type="entry name" value="Pyridox_Oxase-rel"/>
</dbReference>
<gene>
    <name evidence="1" type="ORF">VPARA_60370</name>
</gene>
<organism evidence="1 2">
    <name type="scientific">Variovorax paradoxus</name>
    <dbReference type="NCBI Taxonomy" id="34073"/>
    <lineage>
        <taxon>Bacteria</taxon>
        <taxon>Pseudomonadati</taxon>
        <taxon>Pseudomonadota</taxon>
        <taxon>Betaproteobacteria</taxon>
        <taxon>Burkholderiales</taxon>
        <taxon>Comamonadaceae</taxon>
        <taxon>Variovorax</taxon>
    </lineage>
</organism>
<comment type="caution">
    <text evidence="1">The sequence shown here is derived from an EMBL/GenBank/DDBJ whole genome shotgun (WGS) entry which is preliminary data.</text>
</comment>
<dbReference type="PATRIC" id="fig|34073.19.peg.6198"/>
<reference evidence="1 2" key="1">
    <citation type="submission" date="2015-03" db="EMBL/GenBank/DDBJ databases">
        <title>Genome sequence of Variovorax paradoxus TBEA6.</title>
        <authorList>
            <person name="Poehlein A."/>
            <person name="Schuldes J."/>
            <person name="Wuebbeler J.H."/>
            <person name="Hiessl S."/>
            <person name="Steinbuechel A."/>
            <person name="Daniel R."/>
        </authorList>
    </citation>
    <scope>NUCLEOTIDE SEQUENCE [LARGE SCALE GENOMIC DNA]</scope>
    <source>
        <strain evidence="1 2">TBEA6</strain>
    </source>
</reference>
<dbReference type="Proteomes" id="UP000035170">
    <property type="component" value="Unassembled WGS sequence"/>
</dbReference>
<dbReference type="SUPFAM" id="SSF50475">
    <property type="entry name" value="FMN-binding split barrel"/>
    <property type="match status" value="1"/>
</dbReference>
<keyword evidence="2" id="KW-1185">Reference proteome</keyword>
<accession>A0A0H2LWG2</accession>
<dbReference type="Gene3D" id="2.30.110.10">
    <property type="entry name" value="Electron Transport, Fmn-binding Protein, Chain A"/>
    <property type="match status" value="1"/>
</dbReference>
<name>A0A0H2LWG2_VARPD</name>